<dbReference type="GeneID" id="7846542"/>
<gene>
    <name evidence="3" type="ORF">TTHERM_00878150</name>
</gene>
<dbReference type="InParanoid" id="Q23H26"/>
<proteinExistence type="predicted"/>
<evidence type="ECO:0000313" key="3">
    <source>
        <dbReference type="EMBL" id="EAR95821.1"/>
    </source>
</evidence>
<keyword evidence="4" id="KW-1185">Reference proteome</keyword>
<accession>Q23H26</accession>
<protein>
    <recommendedName>
        <fullName evidence="2">Spindle assembly abnormal protein 6 N-terminal domain-containing protein</fullName>
    </recommendedName>
</protein>
<dbReference type="AlphaFoldDB" id="Q23H26"/>
<dbReference type="PANTHER" id="PTHR34230">
    <property type="entry name" value="ASSEMBLY ABNORMAL PROTEIN 6, PUTATIVE-RELATED"/>
    <property type="match status" value="1"/>
</dbReference>
<sequence length="231" mass="27495">MDLFEIQDYMDPNLLENGTFQYFSKQAQVELRLMQEDMSEKIIGEEKIHIRVFGQSTDKKNLNWFKIELTSDVDVFFTYIKQFDYNTFQQFKFEEQIQVDFEQFPNNLLNIINSSINQQNEKIVFLMEIGKPVGNLVFLQDLGHKNMLLLSMQMDLATQEQVKQNIMYRYSKMNKKLIDRNNKLEQINDYIKIKNPELLNILQKNLNIPQPNNTQNGSRPAQQIIKKNPFH</sequence>
<organism evidence="3 4">
    <name type="scientific">Tetrahymena thermophila (strain SB210)</name>
    <dbReference type="NCBI Taxonomy" id="312017"/>
    <lineage>
        <taxon>Eukaryota</taxon>
        <taxon>Sar</taxon>
        <taxon>Alveolata</taxon>
        <taxon>Ciliophora</taxon>
        <taxon>Intramacronucleata</taxon>
        <taxon>Oligohymenophorea</taxon>
        <taxon>Hymenostomatida</taxon>
        <taxon>Tetrahymenina</taxon>
        <taxon>Tetrahymenidae</taxon>
        <taxon>Tetrahymena</taxon>
    </lineage>
</organism>
<evidence type="ECO:0000259" key="2">
    <source>
        <dbReference type="Pfam" id="PF16531"/>
    </source>
</evidence>
<dbReference type="PANTHER" id="PTHR34230:SF2">
    <property type="entry name" value="SPINDLE ASSEMBLY ABNORMAL PROTEIN 6 N-TERMINAL DOMAIN-CONTAINING PROTEIN"/>
    <property type="match status" value="1"/>
</dbReference>
<dbReference type="InterPro" id="IPR032396">
    <property type="entry name" value="SAS-6_N"/>
</dbReference>
<feature type="region of interest" description="Disordered" evidence="1">
    <location>
        <begin position="209"/>
        <end position="231"/>
    </location>
</feature>
<feature type="compositionally biased region" description="Polar residues" evidence="1">
    <location>
        <begin position="209"/>
        <end position="221"/>
    </location>
</feature>
<dbReference type="STRING" id="312017.Q23H26"/>
<dbReference type="EMBL" id="GG662702">
    <property type="protein sequence ID" value="EAR95821.1"/>
    <property type="molecule type" value="Genomic_DNA"/>
</dbReference>
<evidence type="ECO:0000256" key="1">
    <source>
        <dbReference type="SAM" id="MobiDB-lite"/>
    </source>
</evidence>
<dbReference type="Gene3D" id="2.170.210.20">
    <property type="entry name" value="Spindle assembly abnormal protein 6, N-terminal domain"/>
    <property type="match status" value="1"/>
</dbReference>
<name>Q23H26_TETTS</name>
<dbReference type="OMA" id="RQHITFR"/>
<dbReference type="KEGG" id="tet:TTHERM_00878150"/>
<dbReference type="RefSeq" id="XP_001016066.1">
    <property type="nucleotide sequence ID" value="XM_001016066.1"/>
</dbReference>
<dbReference type="InterPro" id="IPR038558">
    <property type="entry name" value="SAS-6_N_sf"/>
</dbReference>
<dbReference type="HOGENOM" id="CLU_1201948_0_0_1"/>
<dbReference type="OrthoDB" id="49058at2759"/>
<feature type="domain" description="Spindle assembly abnormal protein 6 N-terminal" evidence="2">
    <location>
        <begin position="22"/>
        <end position="154"/>
    </location>
</feature>
<reference evidence="4" key="1">
    <citation type="journal article" date="2006" name="PLoS Biol.">
        <title>Macronuclear genome sequence of the ciliate Tetrahymena thermophila, a model eukaryote.</title>
        <authorList>
            <person name="Eisen J.A."/>
            <person name="Coyne R.S."/>
            <person name="Wu M."/>
            <person name="Wu D."/>
            <person name="Thiagarajan M."/>
            <person name="Wortman J.R."/>
            <person name="Badger J.H."/>
            <person name="Ren Q."/>
            <person name="Amedeo P."/>
            <person name="Jones K.M."/>
            <person name="Tallon L.J."/>
            <person name="Delcher A.L."/>
            <person name="Salzberg S.L."/>
            <person name="Silva J.C."/>
            <person name="Haas B.J."/>
            <person name="Majoros W.H."/>
            <person name="Farzad M."/>
            <person name="Carlton J.M."/>
            <person name="Smith R.K. Jr."/>
            <person name="Garg J."/>
            <person name="Pearlman R.E."/>
            <person name="Karrer K.M."/>
            <person name="Sun L."/>
            <person name="Manning G."/>
            <person name="Elde N.C."/>
            <person name="Turkewitz A.P."/>
            <person name="Asai D.J."/>
            <person name="Wilkes D.E."/>
            <person name="Wang Y."/>
            <person name="Cai H."/>
            <person name="Collins K."/>
            <person name="Stewart B.A."/>
            <person name="Lee S.R."/>
            <person name="Wilamowska K."/>
            <person name="Weinberg Z."/>
            <person name="Ruzzo W.L."/>
            <person name="Wloga D."/>
            <person name="Gaertig J."/>
            <person name="Frankel J."/>
            <person name="Tsao C.-C."/>
            <person name="Gorovsky M.A."/>
            <person name="Keeling P.J."/>
            <person name="Waller R.F."/>
            <person name="Patron N.J."/>
            <person name="Cherry J.M."/>
            <person name="Stover N.A."/>
            <person name="Krieger C.J."/>
            <person name="del Toro C."/>
            <person name="Ryder H.F."/>
            <person name="Williamson S.C."/>
            <person name="Barbeau R.A."/>
            <person name="Hamilton E.P."/>
            <person name="Orias E."/>
        </authorList>
    </citation>
    <scope>NUCLEOTIDE SEQUENCE [LARGE SCALE GENOMIC DNA]</scope>
    <source>
        <strain evidence="4">SB210</strain>
    </source>
</reference>
<dbReference type="Pfam" id="PF16531">
    <property type="entry name" value="SAS-6_N"/>
    <property type="match status" value="1"/>
</dbReference>
<dbReference type="Proteomes" id="UP000009168">
    <property type="component" value="Unassembled WGS sequence"/>
</dbReference>
<evidence type="ECO:0000313" key="4">
    <source>
        <dbReference type="Proteomes" id="UP000009168"/>
    </source>
</evidence>